<organism evidence="3 4">
    <name type="scientific">Aspergillus ruber (strain CBS 135680)</name>
    <dbReference type="NCBI Taxonomy" id="1388766"/>
    <lineage>
        <taxon>Eukaryota</taxon>
        <taxon>Fungi</taxon>
        <taxon>Dikarya</taxon>
        <taxon>Ascomycota</taxon>
        <taxon>Pezizomycotina</taxon>
        <taxon>Eurotiomycetes</taxon>
        <taxon>Eurotiomycetidae</taxon>
        <taxon>Eurotiales</taxon>
        <taxon>Aspergillaceae</taxon>
        <taxon>Aspergillus</taxon>
        <taxon>Aspergillus subgen. Aspergillus</taxon>
    </lineage>
</organism>
<proteinExistence type="predicted"/>
<dbReference type="GeneID" id="63697003"/>
<dbReference type="EMBL" id="KK088423">
    <property type="protein sequence ID" value="EYE95022.1"/>
    <property type="molecule type" value="Genomic_DNA"/>
</dbReference>
<evidence type="ECO:0000313" key="3">
    <source>
        <dbReference type="EMBL" id="EYE95022.1"/>
    </source>
</evidence>
<feature type="domain" description="HIT" evidence="2">
    <location>
        <begin position="15"/>
        <end position="133"/>
    </location>
</feature>
<keyword evidence="4" id="KW-1185">Reference proteome</keyword>
<dbReference type="RefSeq" id="XP_040638710.1">
    <property type="nucleotide sequence ID" value="XM_040781879.1"/>
</dbReference>
<dbReference type="OrthoDB" id="1915375at2759"/>
<dbReference type="Proteomes" id="UP000019804">
    <property type="component" value="Unassembled WGS sequence"/>
</dbReference>
<dbReference type="AlphaFoldDB" id="A0A017SDK1"/>
<dbReference type="PROSITE" id="PS51084">
    <property type="entry name" value="HIT_2"/>
    <property type="match status" value="1"/>
</dbReference>
<sequence length="160" mass="18607">MFSSISAFFGIQKSQECIFCDREKLAAPVYENEEVFAIDNIRKAGESHWLIIPKRHIRDIEKLDAGEAILQELDNVKKHLLQAYYPDIPKEHVHSGYHRGHRPMVGTLGLPDIISVHHLHLHVIVYPFSILKMFKYPNWLSLMWANDEEILQRAVTHKSV</sequence>
<dbReference type="InterPro" id="IPR036265">
    <property type="entry name" value="HIT-like_sf"/>
</dbReference>
<dbReference type="Pfam" id="PF11969">
    <property type="entry name" value="DcpS_C"/>
    <property type="match status" value="1"/>
</dbReference>
<evidence type="ECO:0000313" key="4">
    <source>
        <dbReference type="Proteomes" id="UP000019804"/>
    </source>
</evidence>
<dbReference type="GO" id="GO:0003824">
    <property type="term" value="F:catalytic activity"/>
    <property type="evidence" value="ECO:0007669"/>
    <property type="project" value="InterPro"/>
</dbReference>
<feature type="short sequence motif" description="Histidine triad motif" evidence="1">
    <location>
        <begin position="118"/>
        <end position="122"/>
    </location>
</feature>
<dbReference type="InterPro" id="IPR011146">
    <property type="entry name" value="HIT-like"/>
</dbReference>
<evidence type="ECO:0000256" key="1">
    <source>
        <dbReference type="PROSITE-ProRule" id="PRU00464"/>
    </source>
</evidence>
<protein>
    <recommendedName>
        <fullName evidence="2">HIT domain-containing protein</fullName>
    </recommendedName>
</protein>
<dbReference type="SUPFAM" id="SSF54197">
    <property type="entry name" value="HIT-like"/>
    <property type="match status" value="1"/>
</dbReference>
<reference evidence="4" key="1">
    <citation type="journal article" date="2014" name="Nat. Commun.">
        <title>Genomic adaptations of the halophilic Dead Sea filamentous fungus Eurotium rubrum.</title>
        <authorList>
            <person name="Kis-Papo T."/>
            <person name="Weig A.R."/>
            <person name="Riley R."/>
            <person name="Persoh D."/>
            <person name="Salamov A."/>
            <person name="Sun H."/>
            <person name="Lipzen A."/>
            <person name="Wasser S.P."/>
            <person name="Rambold G."/>
            <person name="Grigoriev I.V."/>
            <person name="Nevo E."/>
        </authorList>
    </citation>
    <scope>NUCLEOTIDE SEQUENCE [LARGE SCALE GENOMIC DNA]</scope>
    <source>
        <strain evidence="4">CBS 135680</strain>
    </source>
</reference>
<accession>A0A017SDK1</accession>
<gene>
    <name evidence="3" type="ORF">EURHEDRAFT_412326</name>
</gene>
<dbReference type="HOGENOM" id="CLU_1563080_0_0_1"/>
<evidence type="ECO:0000259" key="2">
    <source>
        <dbReference type="PROSITE" id="PS51084"/>
    </source>
</evidence>
<dbReference type="Gene3D" id="3.30.428.10">
    <property type="entry name" value="HIT-like"/>
    <property type="match status" value="1"/>
</dbReference>
<name>A0A017SDK1_ASPRC</name>